<dbReference type="InterPro" id="IPR036890">
    <property type="entry name" value="HATPase_C_sf"/>
</dbReference>
<dbReference type="EMBL" id="JAYERP010000001">
    <property type="protein sequence ID" value="MEA3572023.1"/>
    <property type="molecule type" value="Genomic_DNA"/>
</dbReference>
<keyword evidence="3" id="KW-0067">ATP-binding</keyword>
<dbReference type="PANTHER" id="PTHR35526:SF3">
    <property type="entry name" value="ANTI-SIGMA-F FACTOR RSBW"/>
    <property type="match status" value="1"/>
</dbReference>
<dbReference type="Proteomes" id="UP001292216">
    <property type="component" value="Unassembled WGS sequence"/>
</dbReference>
<dbReference type="Pfam" id="PF13581">
    <property type="entry name" value="HATPase_c_2"/>
    <property type="match status" value="1"/>
</dbReference>
<dbReference type="Gene3D" id="3.30.565.10">
    <property type="entry name" value="Histidine kinase-like ATPase, C-terminal domain"/>
    <property type="match status" value="1"/>
</dbReference>
<dbReference type="InterPro" id="IPR003594">
    <property type="entry name" value="HATPase_dom"/>
</dbReference>
<accession>A0ABU5PPY7</accession>
<evidence type="ECO:0000259" key="2">
    <source>
        <dbReference type="Pfam" id="PF13581"/>
    </source>
</evidence>
<dbReference type="RefSeq" id="WP_323078562.1">
    <property type="nucleotide sequence ID" value="NZ_CBCSKM010000002.1"/>
</dbReference>
<protein>
    <submittedName>
        <fullName evidence="3">ATP-binding protein</fullName>
    </submittedName>
</protein>
<proteinExistence type="predicted"/>
<name>A0ABU5PPY7_9BACL</name>
<keyword evidence="4" id="KW-1185">Reference proteome</keyword>
<organism evidence="3 4">
    <name type="scientific">Paenibacillus phoenicis</name>
    <dbReference type="NCBI Taxonomy" id="554117"/>
    <lineage>
        <taxon>Bacteria</taxon>
        <taxon>Bacillati</taxon>
        <taxon>Bacillota</taxon>
        <taxon>Bacilli</taxon>
        <taxon>Bacillales</taxon>
        <taxon>Paenibacillaceae</taxon>
        <taxon>Paenibacillus</taxon>
    </lineage>
</organism>
<keyword evidence="1" id="KW-0723">Serine/threonine-protein kinase</keyword>
<keyword evidence="3" id="KW-0547">Nucleotide-binding</keyword>
<feature type="domain" description="Histidine kinase/HSP90-like ATPase" evidence="2">
    <location>
        <begin position="18"/>
        <end position="126"/>
    </location>
</feature>
<keyword evidence="1" id="KW-0808">Transferase</keyword>
<dbReference type="InterPro" id="IPR050267">
    <property type="entry name" value="Anti-sigma-factor_SerPK"/>
</dbReference>
<keyword evidence="1" id="KW-0418">Kinase</keyword>
<dbReference type="GO" id="GO:0005524">
    <property type="term" value="F:ATP binding"/>
    <property type="evidence" value="ECO:0007669"/>
    <property type="project" value="UniProtKB-KW"/>
</dbReference>
<dbReference type="SUPFAM" id="SSF55874">
    <property type="entry name" value="ATPase domain of HSP90 chaperone/DNA topoisomerase II/histidine kinase"/>
    <property type="match status" value="1"/>
</dbReference>
<evidence type="ECO:0000256" key="1">
    <source>
        <dbReference type="ARBA" id="ARBA00022527"/>
    </source>
</evidence>
<comment type="caution">
    <text evidence="3">The sequence shown here is derived from an EMBL/GenBank/DDBJ whole genome shotgun (WGS) entry which is preliminary data.</text>
</comment>
<dbReference type="PANTHER" id="PTHR35526">
    <property type="entry name" value="ANTI-SIGMA-F FACTOR RSBW-RELATED"/>
    <property type="match status" value="1"/>
</dbReference>
<evidence type="ECO:0000313" key="4">
    <source>
        <dbReference type="Proteomes" id="UP001292216"/>
    </source>
</evidence>
<gene>
    <name evidence="3" type="ORF">U9M73_19035</name>
</gene>
<reference evidence="3 4" key="1">
    <citation type="submission" date="2023-12" db="EMBL/GenBank/DDBJ databases">
        <title>Whole genome sequencing of Paenibacillus phoenicis isolated from the Phoenix Mars Lander spacecraft assembly facility.</title>
        <authorList>
            <person name="Garcia A."/>
            <person name="Venkateswaran K."/>
        </authorList>
    </citation>
    <scope>NUCLEOTIDE SEQUENCE [LARGE SCALE GENOMIC DNA]</scope>
    <source>
        <strain evidence="3 4">3PO2SA</strain>
    </source>
</reference>
<evidence type="ECO:0000313" key="3">
    <source>
        <dbReference type="EMBL" id="MEA3572023.1"/>
    </source>
</evidence>
<sequence>MTYQKVNISSEDDIYFALSTVRHFMKQLPFSEADQQRVYVSVSELTRNILDHACGKGIFYCELIDQGIRFTVTDEGPGIPNINEVLNGKKGSSSCGLGLGLSGVKRLMDEFQIETSTRGTKIVATKRTGKN</sequence>